<dbReference type="EMBL" id="GL996499">
    <property type="protein sequence ID" value="EGW35213.1"/>
    <property type="molecule type" value="Genomic_DNA"/>
</dbReference>
<dbReference type="PROSITE" id="PS01129">
    <property type="entry name" value="PSI_RLU"/>
    <property type="match status" value="1"/>
</dbReference>
<dbReference type="CDD" id="cd02557">
    <property type="entry name" value="PseudoU_synth_ScRIB2"/>
    <property type="match status" value="1"/>
</dbReference>
<dbReference type="Proteomes" id="UP000000709">
    <property type="component" value="Unassembled WGS sequence"/>
</dbReference>
<organism evidence="3">
    <name type="scientific">Spathaspora passalidarum (strain NRRL Y-27907 / 11-Y1)</name>
    <dbReference type="NCBI Taxonomy" id="619300"/>
    <lineage>
        <taxon>Eukaryota</taxon>
        <taxon>Fungi</taxon>
        <taxon>Dikarya</taxon>
        <taxon>Ascomycota</taxon>
        <taxon>Saccharomycotina</taxon>
        <taxon>Pichiomycetes</taxon>
        <taxon>Debaryomycetaceae</taxon>
        <taxon>Spathaspora</taxon>
    </lineage>
</organism>
<keyword evidence="3" id="KW-1185">Reference proteome</keyword>
<gene>
    <name evidence="2" type="ORF">SPAPADRAFT_48240</name>
</gene>
<dbReference type="STRING" id="619300.G3AG74"/>
<dbReference type="InterPro" id="IPR050188">
    <property type="entry name" value="RluA_PseudoU_synthase"/>
</dbReference>
<accession>G3AG74</accession>
<dbReference type="InParanoid" id="G3AG74"/>
<dbReference type="GO" id="GO:0003723">
    <property type="term" value="F:RNA binding"/>
    <property type="evidence" value="ECO:0007669"/>
    <property type="project" value="InterPro"/>
</dbReference>
<dbReference type="eggNOG" id="KOG1919">
    <property type="taxonomic scope" value="Eukaryota"/>
</dbReference>
<dbReference type="GeneID" id="18871198"/>
<dbReference type="OMA" id="THKHEPP"/>
<dbReference type="OrthoDB" id="424794at2759"/>
<dbReference type="InterPro" id="IPR020103">
    <property type="entry name" value="PsdUridine_synth_cat_dom_sf"/>
</dbReference>
<dbReference type="RefSeq" id="XP_007372625.1">
    <property type="nucleotide sequence ID" value="XM_007372563.1"/>
</dbReference>
<sequence length="416" mass="48091">MTKYVIENGLRKVKPYYLTYKTPVKLRWCGRTLTKIFQTDFGEREEDIVSDIKNNHLYILSNVGRAGGPTEIKGWDLLQSRQVDGKDVIYHQKHKHEPSVPWVHESIGIAIIYQDSDLVVVNKPAGIPTHATGSYMYNSVVEILKEQLGTDSIWPCHRLDKVTSGVLILAKSKEATCKMSKLIQEKKTSTEKKYLARVKGKFPEGEYVFNCPVFSVNVNGGYLQPPNSHQLQANSTTIFTRLSYNDDLDQSIVLCKPITGKFHQIRIHLRNLGYPIANDFLYNPESESSNEIIKAKNQLELELYQQLFRKYPKFEQLHQLDKYSRTDDEIVDLLEAINWDNDNTIKEALQILKNRQAKKVDEDKNSEQRCTTCNRKLFNVDKAVNPIIWLHALSYSLADDKNSYKFETEYPQWSHL</sequence>
<proteinExistence type="predicted"/>
<dbReference type="PANTHER" id="PTHR21600:SF40">
    <property type="entry name" value="PSEUDOURIDYLATE SYNTHASE RPUSD2"/>
    <property type="match status" value="1"/>
</dbReference>
<dbReference type="AlphaFoldDB" id="G3AG74"/>
<dbReference type="Gene3D" id="3.30.2350.10">
    <property type="entry name" value="Pseudouridine synthase"/>
    <property type="match status" value="1"/>
</dbReference>
<dbReference type="InterPro" id="IPR006145">
    <property type="entry name" value="PsdUridine_synth_RsuA/RluA"/>
</dbReference>
<name>G3AG74_SPAPN</name>
<dbReference type="Pfam" id="PF00849">
    <property type="entry name" value="PseudoU_synth_2"/>
    <property type="match status" value="1"/>
</dbReference>
<evidence type="ECO:0000313" key="3">
    <source>
        <dbReference type="Proteomes" id="UP000000709"/>
    </source>
</evidence>
<feature type="domain" description="Pseudouridine synthase RsuA/RluA-like" evidence="1">
    <location>
        <begin position="117"/>
        <end position="270"/>
    </location>
</feature>
<dbReference type="PANTHER" id="PTHR21600">
    <property type="entry name" value="MITOCHONDRIAL RNA PSEUDOURIDINE SYNTHASE"/>
    <property type="match status" value="1"/>
</dbReference>
<reference evidence="2 3" key="1">
    <citation type="journal article" date="2011" name="Proc. Natl. Acad. Sci. U.S.A.">
        <title>Comparative genomics of xylose-fermenting fungi for enhanced biofuel production.</title>
        <authorList>
            <person name="Wohlbach D.J."/>
            <person name="Kuo A."/>
            <person name="Sato T.K."/>
            <person name="Potts K.M."/>
            <person name="Salamov A.A."/>
            <person name="LaButti K.M."/>
            <person name="Sun H."/>
            <person name="Clum A."/>
            <person name="Pangilinan J.L."/>
            <person name="Lindquist E.A."/>
            <person name="Lucas S."/>
            <person name="Lapidus A."/>
            <person name="Jin M."/>
            <person name="Gunawan C."/>
            <person name="Balan V."/>
            <person name="Dale B.E."/>
            <person name="Jeffries T.W."/>
            <person name="Zinkel R."/>
            <person name="Barry K.W."/>
            <person name="Grigoriev I.V."/>
            <person name="Gasch A.P."/>
        </authorList>
    </citation>
    <scope>NUCLEOTIDE SEQUENCE [LARGE SCALE GENOMIC DNA]</scope>
    <source>
        <strain evidence="3">NRRL Y-27907 / 11-Y1</strain>
    </source>
</reference>
<dbReference type="HOGENOM" id="CLU_016902_12_1_1"/>
<evidence type="ECO:0000259" key="1">
    <source>
        <dbReference type="Pfam" id="PF00849"/>
    </source>
</evidence>
<dbReference type="SUPFAM" id="SSF55120">
    <property type="entry name" value="Pseudouridine synthase"/>
    <property type="match status" value="1"/>
</dbReference>
<evidence type="ECO:0000313" key="2">
    <source>
        <dbReference type="EMBL" id="EGW35213.1"/>
    </source>
</evidence>
<dbReference type="GO" id="GO:0009982">
    <property type="term" value="F:pseudouridine synthase activity"/>
    <property type="evidence" value="ECO:0007669"/>
    <property type="project" value="InterPro"/>
</dbReference>
<dbReference type="InterPro" id="IPR006224">
    <property type="entry name" value="PsdUridine_synth_RluA-like_CS"/>
</dbReference>
<dbReference type="KEGG" id="spaa:SPAPADRAFT_48240"/>
<protein>
    <submittedName>
        <fullName evidence="2">DRAP deaminase and pseudouridylate synthase</fullName>
    </submittedName>
</protein>
<dbReference type="GO" id="GO:0000455">
    <property type="term" value="P:enzyme-directed rRNA pseudouridine synthesis"/>
    <property type="evidence" value="ECO:0007669"/>
    <property type="project" value="TreeGrafter"/>
</dbReference>